<dbReference type="PANTHER" id="PTHR31611:SF0">
    <property type="entry name" value="HIGH-AFFINITY NICKEL TRANSPORT PROTEIN NIC1"/>
    <property type="match status" value="1"/>
</dbReference>
<evidence type="ECO:0000256" key="8">
    <source>
        <dbReference type="RuleBase" id="RU362101"/>
    </source>
</evidence>
<feature type="transmembrane region" description="Helical" evidence="8">
    <location>
        <begin position="227"/>
        <end position="249"/>
    </location>
</feature>
<comment type="similarity">
    <text evidence="2 8">Belongs to the NiCoT transporter (TC 2.A.52) family.</text>
</comment>
<dbReference type="AlphaFoldDB" id="A0A3A6W517"/>
<evidence type="ECO:0000313" key="9">
    <source>
        <dbReference type="EMBL" id="RJY34583.1"/>
    </source>
</evidence>
<feature type="transmembrane region" description="Helical" evidence="8">
    <location>
        <begin position="114"/>
        <end position="135"/>
    </location>
</feature>
<name>A0A3A6W517_LEGPN</name>
<feature type="transmembrane region" description="Helical" evidence="8">
    <location>
        <begin position="76"/>
        <end position="102"/>
    </location>
</feature>
<dbReference type="InterPro" id="IPR011541">
    <property type="entry name" value="Ni/Co_transpt_high_affinity"/>
</dbReference>
<dbReference type="Proteomes" id="UP000277145">
    <property type="component" value="Unassembled WGS sequence"/>
</dbReference>
<dbReference type="GO" id="GO:0005886">
    <property type="term" value="C:plasma membrane"/>
    <property type="evidence" value="ECO:0007669"/>
    <property type="project" value="UniProtKB-SubCell"/>
</dbReference>
<dbReference type="InterPro" id="IPR004688">
    <property type="entry name" value="Ni/Co_transpt"/>
</dbReference>
<evidence type="ECO:0000256" key="6">
    <source>
        <dbReference type="ARBA" id="ARBA00022989"/>
    </source>
</evidence>
<keyword evidence="5 8" id="KW-0812">Transmembrane</keyword>
<dbReference type="EMBL" id="QWDR01000001">
    <property type="protein sequence ID" value="RJY34583.1"/>
    <property type="molecule type" value="Genomic_DNA"/>
</dbReference>
<dbReference type="GO" id="GO:0012505">
    <property type="term" value="C:endomembrane system"/>
    <property type="evidence" value="ECO:0007669"/>
    <property type="project" value="UniProtKB-SubCell"/>
</dbReference>
<dbReference type="Pfam" id="PF03824">
    <property type="entry name" value="NicO"/>
    <property type="match status" value="1"/>
</dbReference>
<evidence type="ECO:0000256" key="7">
    <source>
        <dbReference type="ARBA" id="ARBA00023136"/>
    </source>
</evidence>
<organism evidence="9 10">
    <name type="scientific">Legionella pneumophila subsp. pneumophila</name>
    <dbReference type="NCBI Taxonomy" id="91891"/>
    <lineage>
        <taxon>Bacteria</taxon>
        <taxon>Pseudomonadati</taxon>
        <taxon>Pseudomonadota</taxon>
        <taxon>Gammaproteobacteria</taxon>
        <taxon>Legionellales</taxon>
        <taxon>Legionellaceae</taxon>
        <taxon>Legionella</taxon>
    </lineage>
</organism>
<feature type="transmembrane region" description="Helical" evidence="8">
    <location>
        <begin position="156"/>
        <end position="173"/>
    </location>
</feature>
<evidence type="ECO:0000256" key="1">
    <source>
        <dbReference type="ARBA" id="ARBA00004127"/>
    </source>
</evidence>
<dbReference type="PANTHER" id="PTHR31611">
    <property type="entry name" value="HIGH-AFFINITY NICKEL TRANSPORT PROTEIN NIC1"/>
    <property type="match status" value="1"/>
</dbReference>
<accession>A0A3A6W517</accession>
<dbReference type="GO" id="GO:0015099">
    <property type="term" value="F:nickel cation transmembrane transporter activity"/>
    <property type="evidence" value="ECO:0007669"/>
    <property type="project" value="UniProtKB-UniRule"/>
</dbReference>
<comment type="subcellular location">
    <subcellularLocation>
        <location evidence="8">Cell membrane</location>
        <topology evidence="8">Multi-pass membrane protein</topology>
    </subcellularLocation>
    <subcellularLocation>
        <location evidence="1">Endomembrane system</location>
        <topology evidence="1">Multi-pass membrane protein</topology>
    </subcellularLocation>
</comment>
<evidence type="ECO:0000313" key="10">
    <source>
        <dbReference type="Proteomes" id="UP000277145"/>
    </source>
</evidence>
<keyword evidence="4" id="KW-0533">Nickel</keyword>
<keyword evidence="6 8" id="KW-1133">Transmembrane helix</keyword>
<reference evidence="9 10" key="1">
    <citation type="submission" date="2018-08" db="EMBL/GenBank/DDBJ databases">
        <title>Genome Sequences of Legionella pneumophila subsp. pneumophila Isolates, Recovered from a Drinking Water System in a Large Builging.</title>
        <authorList>
            <person name="Gomez-Alvarez V."/>
            <person name="Boczek L."/>
            <person name="King D."/>
            <person name="Pemberton A."/>
            <person name="Pfaller S."/>
            <person name="Rodgers M."/>
            <person name="Santodomingo J."/>
            <person name="Revetta R."/>
        </authorList>
    </citation>
    <scope>NUCLEOTIDE SEQUENCE [LARGE SCALE GENOMIC DNA]</scope>
    <source>
        <strain evidence="9 10">L01C.1</strain>
    </source>
</reference>
<feature type="transmembrane region" description="Helical" evidence="8">
    <location>
        <begin position="179"/>
        <end position="206"/>
    </location>
</feature>
<keyword evidence="7 8" id="KW-0472">Membrane</keyword>
<proteinExistence type="inferred from homology"/>
<evidence type="ECO:0000256" key="3">
    <source>
        <dbReference type="ARBA" id="ARBA00022448"/>
    </source>
</evidence>
<comment type="caution">
    <text evidence="9">The sequence shown here is derived from an EMBL/GenBank/DDBJ whole genome shotgun (WGS) entry which is preliminary data.</text>
</comment>
<evidence type="ECO:0000256" key="2">
    <source>
        <dbReference type="ARBA" id="ARBA00010892"/>
    </source>
</evidence>
<sequence length="255" mass="27660">MEVESIEGYKNSESIGILSTVFNINNGLILMNDSGWFLISTALLLGMRHGFDLDHLATIDAITRTVRYKPSLSRMVGFLFSLGHGLVVIIVSLIIGGGIISASTPEWLNEVGNIVSVTCLLLFGFLTLWNTVHYSSSAIIPTNLRSYLFRKLADNNVHPLMILLIGALFALSFDTISQIVLFSLAASALSGFLFSGLLGFVFMLGMMMSDGLNGFFVASLIRRADGISLLFSRLVGFGIAFFSIGIAIINCCKLL</sequence>
<protein>
    <recommendedName>
        <fullName evidence="8">Nickel/cobalt efflux system</fullName>
    </recommendedName>
</protein>
<gene>
    <name evidence="9" type="ORF">D1H98_07290</name>
</gene>
<evidence type="ECO:0000256" key="4">
    <source>
        <dbReference type="ARBA" id="ARBA00022596"/>
    </source>
</evidence>
<evidence type="ECO:0000256" key="5">
    <source>
        <dbReference type="ARBA" id="ARBA00022692"/>
    </source>
</evidence>
<keyword evidence="3 8" id="KW-0813">Transport</keyword>